<dbReference type="Proteomes" id="UP000184079">
    <property type="component" value="Unassembled WGS sequence"/>
</dbReference>
<dbReference type="InterPro" id="IPR018540">
    <property type="entry name" value="Spo0E-like"/>
</dbReference>
<evidence type="ECO:0000313" key="2">
    <source>
        <dbReference type="Proteomes" id="UP000184079"/>
    </source>
</evidence>
<dbReference type="AlphaFoldDB" id="A0A1M5X585"/>
<dbReference type="SUPFAM" id="SSF140500">
    <property type="entry name" value="BAS1536-like"/>
    <property type="match status" value="1"/>
</dbReference>
<dbReference type="EMBL" id="FQXD01000021">
    <property type="protein sequence ID" value="SHH94985.1"/>
    <property type="molecule type" value="Genomic_DNA"/>
</dbReference>
<accession>A0A1M5X585</accession>
<organism evidence="1 2">
    <name type="scientific">Virgibacillus chiguensis</name>
    <dbReference type="NCBI Taxonomy" id="411959"/>
    <lineage>
        <taxon>Bacteria</taxon>
        <taxon>Bacillati</taxon>
        <taxon>Bacillota</taxon>
        <taxon>Bacilli</taxon>
        <taxon>Bacillales</taxon>
        <taxon>Bacillaceae</taxon>
        <taxon>Virgibacillus</taxon>
    </lineage>
</organism>
<dbReference type="Gene3D" id="4.10.280.10">
    <property type="entry name" value="Helix-loop-helix DNA-binding domain"/>
    <property type="match status" value="1"/>
</dbReference>
<dbReference type="PANTHER" id="PTHR41263:SF1">
    <property type="entry name" value="ASPARTYL-PHOSPHATE PHOSPHATASE YISI"/>
    <property type="match status" value="1"/>
</dbReference>
<dbReference type="PANTHER" id="PTHR41263">
    <property type="entry name" value="ASPARTYL-PHOSPHATE PHOSPHATASE YISI"/>
    <property type="match status" value="1"/>
</dbReference>
<sequence>MKVIDPDPSRLAASIHDKKQEMITLGLKYGLTDRRTVKCSQQLDKLLNLHNSLRPFYVASFTFLYFLA</sequence>
<evidence type="ECO:0000313" key="1">
    <source>
        <dbReference type="EMBL" id="SHH94985.1"/>
    </source>
</evidence>
<name>A0A1M5X585_9BACI</name>
<dbReference type="RefSeq" id="WP_073012835.1">
    <property type="nucleotide sequence ID" value="NZ_FQXD01000021.1"/>
</dbReference>
<reference evidence="2" key="1">
    <citation type="submission" date="2016-11" db="EMBL/GenBank/DDBJ databases">
        <authorList>
            <person name="Varghese N."/>
            <person name="Submissions S."/>
        </authorList>
    </citation>
    <scope>NUCLEOTIDE SEQUENCE [LARGE SCALE GENOMIC DNA]</scope>
    <source>
        <strain evidence="2">CGMCC 1.6496</strain>
    </source>
</reference>
<dbReference type="InterPro" id="IPR037208">
    <property type="entry name" value="Spo0E-like_sf"/>
</dbReference>
<dbReference type="InterPro" id="IPR036638">
    <property type="entry name" value="HLH_DNA-bd_sf"/>
</dbReference>
<dbReference type="GO" id="GO:0043937">
    <property type="term" value="P:regulation of sporulation"/>
    <property type="evidence" value="ECO:0007669"/>
    <property type="project" value="InterPro"/>
</dbReference>
<dbReference type="InterPro" id="IPR053028">
    <property type="entry name" value="Spo0E-like_phosphatase"/>
</dbReference>
<protein>
    <submittedName>
        <fullName evidence="1">Spo0E like sporulation regulatory protein</fullName>
    </submittedName>
</protein>
<gene>
    <name evidence="1" type="ORF">SAMN05421807_12145</name>
</gene>
<dbReference type="GO" id="GO:0046983">
    <property type="term" value="F:protein dimerization activity"/>
    <property type="evidence" value="ECO:0007669"/>
    <property type="project" value="InterPro"/>
</dbReference>
<keyword evidence="2" id="KW-1185">Reference proteome</keyword>
<proteinExistence type="predicted"/>
<dbReference type="Pfam" id="PF09388">
    <property type="entry name" value="SpoOE-like"/>
    <property type="match status" value="1"/>
</dbReference>
<dbReference type="OrthoDB" id="2973153at2"/>